<dbReference type="EMBL" id="MTYJ01000149">
    <property type="protein sequence ID" value="OQV12258.1"/>
    <property type="molecule type" value="Genomic_DNA"/>
</dbReference>
<accession>A0A1W0WAP9</accession>
<dbReference type="AlphaFoldDB" id="A0A1W0WAP9"/>
<dbReference type="Gene3D" id="3.40.50.2300">
    <property type="match status" value="1"/>
</dbReference>
<keyword evidence="3 5" id="KW-1133">Transmembrane helix</keyword>
<evidence type="ECO:0000313" key="8">
    <source>
        <dbReference type="Proteomes" id="UP000192578"/>
    </source>
</evidence>
<evidence type="ECO:0000259" key="6">
    <source>
        <dbReference type="Pfam" id="PF01094"/>
    </source>
</evidence>
<dbReference type="Proteomes" id="UP000192578">
    <property type="component" value="Unassembled WGS sequence"/>
</dbReference>
<evidence type="ECO:0000256" key="1">
    <source>
        <dbReference type="ARBA" id="ARBA00004370"/>
    </source>
</evidence>
<dbReference type="Pfam" id="PF01094">
    <property type="entry name" value="ANF_receptor"/>
    <property type="match status" value="1"/>
</dbReference>
<keyword evidence="2 5" id="KW-0812">Transmembrane</keyword>
<dbReference type="CDD" id="cd06352">
    <property type="entry name" value="PBP1_NPR_GC-like"/>
    <property type="match status" value="1"/>
</dbReference>
<dbReference type="SUPFAM" id="SSF53822">
    <property type="entry name" value="Periplasmic binding protein-like I"/>
    <property type="match status" value="1"/>
</dbReference>
<dbReference type="PANTHER" id="PTHR44755">
    <property type="entry name" value="NATRIURETIC PEPTIDE RECEPTOR 3-RELATED"/>
    <property type="match status" value="1"/>
</dbReference>
<dbReference type="GO" id="GO:0007165">
    <property type="term" value="P:signal transduction"/>
    <property type="evidence" value="ECO:0007669"/>
    <property type="project" value="TreeGrafter"/>
</dbReference>
<organism evidence="7 8">
    <name type="scientific">Hypsibius exemplaris</name>
    <name type="common">Freshwater tardigrade</name>
    <dbReference type="NCBI Taxonomy" id="2072580"/>
    <lineage>
        <taxon>Eukaryota</taxon>
        <taxon>Metazoa</taxon>
        <taxon>Ecdysozoa</taxon>
        <taxon>Tardigrada</taxon>
        <taxon>Eutardigrada</taxon>
        <taxon>Parachela</taxon>
        <taxon>Hypsibioidea</taxon>
        <taxon>Hypsibiidae</taxon>
        <taxon>Hypsibius</taxon>
    </lineage>
</organism>
<dbReference type="GO" id="GO:0017046">
    <property type="term" value="F:peptide hormone binding"/>
    <property type="evidence" value="ECO:0007669"/>
    <property type="project" value="TreeGrafter"/>
</dbReference>
<dbReference type="GO" id="GO:0038023">
    <property type="term" value="F:signaling receptor activity"/>
    <property type="evidence" value="ECO:0007669"/>
    <property type="project" value="TreeGrafter"/>
</dbReference>
<evidence type="ECO:0000256" key="2">
    <source>
        <dbReference type="ARBA" id="ARBA00022692"/>
    </source>
</evidence>
<reference evidence="8" key="1">
    <citation type="submission" date="2017-01" db="EMBL/GenBank/DDBJ databases">
        <title>Comparative genomics of anhydrobiosis in the tardigrade Hypsibius dujardini.</title>
        <authorList>
            <person name="Yoshida Y."/>
            <person name="Koutsovoulos G."/>
            <person name="Laetsch D."/>
            <person name="Stevens L."/>
            <person name="Kumar S."/>
            <person name="Horikawa D."/>
            <person name="Ishino K."/>
            <person name="Komine S."/>
            <person name="Tomita M."/>
            <person name="Blaxter M."/>
            <person name="Arakawa K."/>
        </authorList>
    </citation>
    <scope>NUCLEOTIDE SEQUENCE [LARGE SCALE GENOMIC DNA]</scope>
    <source>
        <strain evidence="8">Z151</strain>
    </source>
</reference>
<keyword evidence="8" id="KW-1185">Reference proteome</keyword>
<comment type="subcellular location">
    <subcellularLocation>
        <location evidence="1">Membrane</location>
    </subcellularLocation>
</comment>
<dbReference type="GO" id="GO:0016020">
    <property type="term" value="C:membrane"/>
    <property type="evidence" value="ECO:0007669"/>
    <property type="project" value="UniProtKB-SubCell"/>
</dbReference>
<feature type="transmembrane region" description="Helical" evidence="5">
    <location>
        <begin position="459"/>
        <end position="484"/>
    </location>
</feature>
<name>A0A1W0WAP9_HYPEX</name>
<feature type="domain" description="Receptor ligand binding region" evidence="6">
    <location>
        <begin position="36"/>
        <end position="391"/>
    </location>
</feature>
<dbReference type="PANTHER" id="PTHR44755:SF8">
    <property type="entry name" value="RECEPTOR LIGAND BINDING REGION DOMAIN-CONTAINING PROTEIN"/>
    <property type="match status" value="1"/>
</dbReference>
<keyword evidence="4 5" id="KW-0472">Membrane</keyword>
<evidence type="ECO:0000256" key="4">
    <source>
        <dbReference type="ARBA" id="ARBA00023136"/>
    </source>
</evidence>
<evidence type="ECO:0000313" key="7">
    <source>
        <dbReference type="EMBL" id="OQV12258.1"/>
    </source>
</evidence>
<dbReference type="InterPro" id="IPR028082">
    <property type="entry name" value="Peripla_BP_I"/>
</dbReference>
<dbReference type="InterPro" id="IPR001828">
    <property type="entry name" value="ANF_lig-bd_rcpt"/>
</dbReference>
<comment type="caution">
    <text evidence="7">The sequence shown here is derived from an EMBL/GenBank/DDBJ whole genome shotgun (WGS) entry which is preliminary data.</text>
</comment>
<proteinExistence type="predicted"/>
<evidence type="ECO:0000256" key="5">
    <source>
        <dbReference type="SAM" id="Phobius"/>
    </source>
</evidence>
<keyword evidence="7" id="KW-0675">Receptor</keyword>
<dbReference type="OrthoDB" id="1890790at2759"/>
<protein>
    <submittedName>
        <fullName evidence="7">Atrial natriuretic peptide receptor 1</fullName>
    </submittedName>
</protein>
<gene>
    <name evidence="7" type="ORF">BV898_13452</name>
</gene>
<sequence>MPPLNTLNNSVANPTYLTVCVTLEDDSFYIPKYEKVAAAVDLAVANANAFVLPPSIKFRTVTWSAGESCSQSQYMAATRLLQLARTGVICNAYVGIGCASALVGMYAIAEEANVPVFGCPAAGVAAITLNATSEYSKYPLMVGVPFGLNDLAGVFITLCSRFNYTHTTLFRDDSYSFYTFTSQYLMNTFSLLAHKLYRNSMERSFIGNGLSDEARAALLLEGKARSRVFILLTPAASIRKFMLAALDLGLTHGDFVFLAIELYDLDYWGRISYSQDDDDDNRALKAFQSLMIVSLANNARKTNLEDILAQDIKILAKARYNYTFNALEQPDPVIIGFYESIMIYAQEVSTMTAEGLDIYNGSAMTKRIFGTDYIGITGSLHIGPVGQRARPMVIKNFDTETGQFKVAVQYVRDLIVPGGNRTKFQVTERRLWFANSGVMPPDEPQCGFRDDHCQRLSNGLLAVVIIIPLILLTGMTASAVFAVVKLRELRKDYNLDWWKIYQDDLVIKQNRTGSNIASSKKTLTTHSTIGSGVTGFSAYNCDILASFNNTLVALTDVSGLDVTPNSNIISKLNLLKNATQANLQRFMGSVSHRAASANMWLRRFAPRDR</sequence>
<dbReference type="InterPro" id="IPR052612">
    <property type="entry name" value="ANP_Clearance_Receptor"/>
</dbReference>
<evidence type="ECO:0000256" key="3">
    <source>
        <dbReference type="ARBA" id="ARBA00022989"/>
    </source>
</evidence>